<dbReference type="Proteomes" id="UP001530400">
    <property type="component" value="Unassembled WGS sequence"/>
</dbReference>
<dbReference type="PANTHER" id="PTHR39321:SF3">
    <property type="entry name" value="PHOSPHOPANTETHEINE ADENYLYLTRANSFERASE"/>
    <property type="match status" value="1"/>
</dbReference>
<evidence type="ECO:0000313" key="10">
    <source>
        <dbReference type="Proteomes" id="UP001530400"/>
    </source>
</evidence>
<dbReference type="CDD" id="cd02165">
    <property type="entry name" value="NMNAT"/>
    <property type="match status" value="1"/>
</dbReference>
<dbReference type="GO" id="GO:0070566">
    <property type="term" value="F:adenylyltransferase activity"/>
    <property type="evidence" value="ECO:0007669"/>
    <property type="project" value="UniProtKB-ARBA"/>
</dbReference>
<keyword evidence="6" id="KW-0067">ATP-binding</keyword>
<sequence>MMGTQIRKRVCLFGTSADPPTGKGGHLGIVTHLASMHDFDEVRVLPVYRHMFSNKRGKQAPFASRIEMCKLLFENQSKVIISEAERECFEMAAEGVDNSEKASIRVGTADLLSMLTTNEPNADFTLALGADTFIDLASGKWRRTDEIFQLIGHRIIVFGRKSEEAKEKEELIRQSIAKRQRWNETKSSIQFVAIPSLTDVSSSTVRSTTDEAILRNLITPPILEYMKQNKLYAFAESVD</sequence>
<reference evidence="9 10" key="1">
    <citation type="submission" date="2024-10" db="EMBL/GenBank/DDBJ databases">
        <title>Updated reference genomes for cyclostephanoid diatoms.</title>
        <authorList>
            <person name="Roberts W.R."/>
            <person name="Alverson A.J."/>
        </authorList>
    </citation>
    <scope>NUCLEOTIDE SEQUENCE [LARGE SCALE GENOMIC DNA]</scope>
    <source>
        <strain evidence="9 10">AJA010-31</strain>
    </source>
</reference>
<keyword evidence="5" id="KW-0547">Nucleotide-binding</keyword>
<keyword evidence="3" id="KW-0808">Transferase</keyword>
<evidence type="ECO:0000256" key="2">
    <source>
        <dbReference type="ARBA" id="ARBA00022642"/>
    </source>
</evidence>
<comment type="pathway">
    <text evidence="1">Cofactor biosynthesis; NAD(+) biosynthesis.</text>
</comment>
<evidence type="ECO:0000256" key="6">
    <source>
        <dbReference type="ARBA" id="ARBA00022840"/>
    </source>
</evidence>
<evidence type="ECO:0000256" key="4">
    <source>
        <dbReference type="ARBA" id="ARBA00022695"/>
    </source>
</evidence>
<dbReference type="InterPro" id="IPR004821">
    <property type="entry name" value="Cyt_trans-like"/>
</dbReference>
<dbReference type="GO" id="GO:0005524">
    <property type="term" value="F:ATP binding"/>
    <property type="evidence" value="ECO:0007669"/>
    <property type="project" value="UniProtKB-KW"/>
</dbReference>
<dbReference type="Gene3D" id="3.40.50.620">
    <property type="entry name" value="HUPs"/>
    <property type="match status" value="1"/>
</dbReference>
<dbReference type="EMBL" id="JALLPJ020001117">
    <property type="protein sequence ID" value="KAL3776116.1"/>
    <property type="molecule type" value="Genomic_DNA"/>
</dbReference>
<keyword evidence="2" id="KW-0662">Pyridine nucleotide biosynthesis</keyword>
<dbReference type="SUPFAM" id="SSF52374">
    <property type="entry name" value="Nucleotidylyl transferase"/>
    <property type="match status" value="1"/>
</dbReference>
<organism evidence="9 10">
    <name type="scientific">Cyclotella atomus</name>
    <dbReference type="NCBI Taxonomy" id="382360"/>
    <lineage>
        <taxon>Eukaryota</taxon>
        <taxon>Sar</taxon>
        <taxon>Stramenopiles</taxon>
        <taxon>Ochrophyta</taxon>
        <taxon>Bacillariophyta</taxon>
        <taxon>Coscinodiscophyceae</taxon>
        <taxon>Thalassiosirophycidae</taxon>
        <taxon>Stephanodiscales</taxon>
        <taxon>Stephanodiscaceae</taxon>
        <taxon>Cyclotella</taxon>
    </lineage>
</organism>
<evidence type="ECO:0000259" key="8">
    <source>
        <dbReference type="Pfam" id="PF01467"/>
    </source>
</evidence>
<accession>A0ABD3NJL9</accession>
<dbReference type="Pfam" id="PF01467">
    <property type="entry name" value="CTP_transf_like"/>
    <property type="match status" value="1"/>
</dbReference>
<dbReference type="InterPro" id="IPR014729">
    <property type="entry name" value="Rossmann-like_a/b/a_fold"/>
</dbReference>
<comment type="caution">
    <text evidence="9">The sequence shown here is derived from an EMBL/GenBank/DDBJ whole genome shotgun (WGS) entry which is preliminary data.</text>
</comment>
<keyword evidence="7" id="KW-0520">NAD</keyword>
<keyword evidence="4" id="KW-0548">Nucleotidyltransferase</keyword>
<evidence type="ECO:0000256" key="5">
    <source>
        <dbReference type="ARBA" id="ARBA00022741"/>
    </source>
</evidence>
<evidence type="ECO:0000313" key="9">
    <source>
        <dbReference type="EMBL" id="KAL3776116.1"/>
    </source>
</evidence>
<dbReference type="GO" id="GO:0019363">
    <property type="term" value="P:pyridine nucleotide biosynthetic process"/>
    <property type="evidence" value="ECO:0007669"/>
    <property type="project" value="UniProtKB-KW"/>
</dbReference>
<evidence type="ECO:0000256" key="7">
    <source>
        <dbReference type="ARBA" id="ARBA00023027"/>
    </source>
</evidence>
<name>A0ABD3NJL9_9STRA</name>
<keyword evidence="10" id="KW-1185">Reference proteome</keyword>
<proteinExistence type="predicted"/>
<evidence type="ECO:0000256" key="1">
    <source>
        <dbReference type="ARBA" id="ARBA00004790"/>
    </source>
</evidence>
<gene>
    <name evidence="9" type="ORF">ACHAWO_008717</name>
</gene>
<dbReference type="PANTHER" id="PTHR39321">
    <property type="entry name" value="NICOTINATE-NUCLEOTIDE ADENYLYLTRANSFERASE-RELATED"/>
    <property type="match status" value="1"/>
</dbReference>
<feature type="domain" description="Cytidyltransferase-like" evidence="8">
    <location>
        <begin position="12"/>
        <end position="206"/>
    </location>
</feature>
<dbReference type="InterPro" id="IPR005248">
    <property type="entry name" value="NadD/NMNAT"/>
</dbReference>
<dbReference type="AlphaFoldDB" id="A0ABD3NJL9"/>
<evidence type="ECO:0000256" key="3">
    <source>
        <dbReference type="ARBA" id="ARBA00022679"/>
    </source>
</evidence>
<protein>
    <recommendedName>
        <fullName evidence="8">Cytidyltransferase-like domain-containing protein</fullName>
    </recommendedName>
</protein>